<name>A0A2I0JKG1_PUNGR</name>
<keyword evidence="2" id="KW-1185">Reference proteome</keyword>
<protein>
    <submittedName>
        <fullName evidence="1">Uncharacterized protein</fullName>
    </submittedName>
</protein>
<evidence type="ECO:0000313" key="1">
    <source>
        <dbReference type="EMBL" id="PKI56748.1"/>
    </source>
</evidence>
<dbReference type="AlphaFoldDB" id="A0A2I0JKG1"/>
<gene>
    <name evidence="1" type="ORF">CRG98_022852</name>
</gene>
<comment type="caution">
    <text evidence="1">The sequence shown here is derived from an EMBL/GenBank/DDBJ whole genome shotgun (WGS) entry which is preliminary data.</text>
</comment>
<sequence>MGPFVAGMVLGRPKRIVQCERVPFSGSGSTRETKMSSEEQSETCSLVLVTLECVQARLRLPFIYSWTGHLGSPVGNEPTNVRGVPQLK</sequence>
<reference evidence="1 2" key="1">
    <citation type="submission" date="2017-11" db="EMBL/GenBank/DDBJ databases">
        <title>De-novo sequencing of pomegranate (Punica granatum L.) genome.</title>
        <authorList>
            <person name="Akparov Z."/>
            <person name="Amiraslanov A."/>
            <person name="Hajiyeva S."/>
            <person name="Abbasov M."/>
            <person name="Kaur K."/>
            <person name="Hamwieh A."/>
            <person name="Solovyev V."/>
            <person name="Salamov A."/>
            <person name="Braich B."/>
            <person name="Kosarev P."/>
            <person name="Mahmoud A."/>
            <person name="Hajiyev E."/>
            <person name="Babayeva S."/>
            <person name="Izzatullayeva V."/>
            <person name="Mammadov A."/>
            <person name="Mammadov A."/>
            <person name="Sharifova S."/>
            <person name="Ojaghi J."/>
            <person name="Eynullazada K."/>
            <person name="Bayramov B."/>
            <person name="Abdulazimova A."/>
            <person name="Shahmuradov I."/>
        </authorList>
    </citation>
    <scope>NUCLEOTIDE SEQUENCE [LARGE SCALE GENOMIC DNA]</scope>
    <source>
        <strain evidence="2">cv. AG2017</strain>
        <tissue evidence="1">Leaf</tissue>
    </source>
</reference>
<proteinExistence type="predicted"/>
<organism evidence="1 2">
    <name type="scientific">Punica granatum</name>
    <name type="common">Pomegranate</name>
    <dbReference type="NCBI Taxonomy" id="22663"/>
    <lineage>
        <taxon>Eukaryota</taxon>
        <taxon>Viridiplantae</taxon>
        <taxon>Streptophyta</taxon>
        <taxon>Embryophyta</taxon>
        <taxon>Tracheophyta</taxon>
        <taxon>Spermatophyta</taxon>
        <taxon>Magnoliopsida</taxon>
        <taxon>eudicotyledons</taxon>
        <taxon>Gunneridae</taxon>
        <taxon>Pentapetalae</taxon>
        <taxon>rosids</taxon>
        <taxon>malvids</taxon>
        <taxon>Myrtales</taxon>
        <taxon>Lythraceae</taxon>
        <taxon>Punica</taxon>
    </lineage>
</organism>
<evidence type="ECO:0000313" key="2">
    <source>
        <dbReference type="Proteomes" id="UP000233551"/>
    </source>
</evidence>
<accession>A0A2I0JKG1</accession>
<dbReference type="EMBL" id="PGOL01001574">
    <property type="protein sequence ID" value="PKI56748.1"/>
    <property type="molecule type" value="Genomic_DNA"/>
</dbReference>
<dbReference type="Proteomes" id="UP000233551">
    <property type="component" value="Unassembled WGS sequence"/>
</dbReference>